<sequence length="127" mass="14574">MGLEDIFLLIALVFLIIMMFFIFKKPKLVDKIEAIFVCLLGGLTYAFLCGSYQLEYSPLLVIFAMPFIMFFLGVIFFIIREPSFMKKWQAISICLFGFVAYGMLVGACYNLQESQKQNGNISIIYDI</sequence>
<accession>A0ABT4D406</accession>
<feature type="transmembrane region" description="Helical" evidence="1">
    <location>
        <begin position="6"/>
        <end position="23"/>
    </location>
</feature>
<keyword evidence="1" id="KW-0472">Membrane</keyword>
<protein>
    <submittedName>
        <fullName evidence="2">Uncharacterized protein</fullName>
    </submittedName>
</protein>
<name>A0ABT4D406_9CLOT</name>
<keyword evidence="3" id="KW-1185">Reference proteome</keyword>
<organism evidence="2 3">
    <name type="scientific">Clostridium brassicae</name>
    <dbReference type="NCBI Taxonomy" id="2999072"/>
    <lineage>
        <taxon>Bacteria</taxon>
        <taxon>Bacillati</taxon>
        <taxon>Bacillota</taxon>
        <taxon>Clostridia</taxon>
        <taxon>Eubacteriales</taxon>
        <taxon>Clostridiaceae</taxon>
        <taxon>Clostridium</taxon>
    </lineage>
</organism>
<feature type="transmembrane region" description="Helical" evidence="1">
    <location>
        <begin position="91"/>
        <end position="112"/>
    </location>
</feature>
<dbReference type="RefSeq" id="WP_268059374.1">
    <property type="nucleotide sequence ID" value="NZ_JAPQFJ010000001.1"/>
</dbReference>
<keyword evidence="1" id="KW-1133">Transmembrane helix</keyword>
<dbReference type="Proteomes" id="UP001144612">
    <property type="component" value="Unassembled WGS sequence"/>
</dbReference>
<feature type="transmembrane region" description="Helical" evidence="1">
    <location>
        <begin position="60"/>
        <end position="79"/>
    </location>
</feature>
<comment type="caution">
    <text evidence="2">The sequence shown here is derived from an EMBL/GenBank/DDBJ whole genome shotgun (WGS) entry which is preliminary data.</text>
</comment>
<reference evidence="2" key="1">
    <citation type="submission" date="2022-12" db="EMBL/GenBank/DDBJ databases">
        <title>Clostridium sp. nov., isolated from industrial wastewater.</title>
        <authorList>
            <person name="Jiayan W."/>
        </authorList>
    </citation>
    <scope>NUCLEOTIDE SEQUENCE</scope>
    <source>
        <strain evidence="2">ZC22-4</strain>
    </source>
</reference>
<feature type="transmembrane region" description="Helical" evidence="1">
    <location>
        <begin position="35"/>
        <end position="54"/>
    </location>
</feature>
<gene>
    <name evidence="2" type="ORF">OW729_00085</name>
</gene>
<evidence type="ECO:0000313" key="3">
    <source>
        <dbReference type="Proteomes" id="UP001144612"/>
    </source>
</evidence>
<evidence type="ECO:0000256" key="1">
    <source>
        <dbReference type="SAM" id="Phobius"/>
    </source>
</evidence>
<dbReference type="EMBL" id="JAPQFJ010000001">
    <property type="protein sequence ID" value="MCY6957013.1"/>
    <property type="molecule type" value="Genomic_DNA"/>
</dbReference>
<proteinExistence type="predicted"/>
<keyword evidence="1" id="KW-0812">Transmembrane</keyword>
<evidence type="ECO:0000313" key="2">
    <source>
        <dbReference type="EMBL" id="MCY6957013.1"/>
    </source>
</evidence>